<feature type="transmembrane region" description="Helical" evidence="1">
    <location>
        <begin position="1175"/>
        <end position="1200"/>
    </location>
</feature>
<dbReference type="RefSeq" id="XP_006690895.1">
    <property type="nucleotide sequence ID" value="XM_006690832.1"/>
</dbReference>
<feature type="domain" description="Rax2-like C-terminal" evidence="2">
    <location>
        <begin position="916"/>
        <end position="1166"/>
    </location>
</feature>
<dbReference type="eggNOG" id="ENOG502QQZD">
    <property type="taxonomic scope" value="Eukaryota"/>
</dbReference>
<dbReference type="EMBL" id="GL988032">
    <property type="protein sequence ID" value="EGS23653.1"/>
    <property type="molecule type" value="Genomic_DNA"/>
</dbReference>
<dbReference type="Proteomes" id="UP000008066">
    <property type="component" value="Unassembled WGS sequence"/>
</dbReference>
<evidence type="ECO:0000259" key="2">
    <source>
        <dbReference type="Pfam" id="PF12768"/>
    </source>
</evidence>
<feature type="domain" description="Rax2-like third" evidence="4">
    <location>
        <begin position="399"/>
        <end position="560"/>
    </location>
</feature>
<keyword evidence="1" id="KW-0472">Membrane</keyword>
<dbReference type="SUPFAM" id="SSF63829">
    <property type="entry name" value="Calcium-dependent phosphotriesterase"/>
    <property type="match status" value="1"/>
</dbReference>
<organism evidence="6">
    <name type="scientific">Chaetomium thermophilum (strain DSM 1495 / CBS 144.50 / IMI 039719)</name>
    <name type="common">Thermochaetoides thermophila</name>
    <dbReference type="NCBI Taxonomy" id="759272"/>
    <lineage>
        <taxon>Eukaryota</taxon>
        <taxon>Fungi</taxon>
        <taxon>Dikarya</taxon>
        <taxon>Ascomycota</taxon>
        <taxon>Pezizomycotina</taxon>
        <taxon>Sordariomycetes</taxon>
        <taxon>Sordariomycetidae</taxon>
        <taxon>Sordariales</taxon>
        <taxon>Chaetomiaceae</taxon>
        <taxon>Thermochaetoides</taxon>
    </lineage>
</organism>
<keyword evidence="1" id="KW-0812">Transmembrane</keyword>
<evidence type="ECO:0000259" key="4">
    <source>
        <dbReference type="Pfam" id="PF20843"/>
    </source>
</evidence>
<gene>
    <name evidence="5" type="ORF">CTHT_0003490</name>
</gene>
<dbReference type="GO" id="GO:1902929">
    <property type="term" value="C:plasma membrane of growing cell tip"/>
    <property type="evidence" value="ECO:0007669"/>
    <property type="project" value="TreeGrafter"/>
</dbReference>
<sequence>MRLSFARRQAAPSYATASLIPFTISLLSSVAVSPATAITFNPVPSANLDLSRLGRVAFAGDFTGISLYQFEGQSEHPYRTNGSEQLLARMPNGVLAPIIDTDATIRAMCTLDTNNGTVVVLGGNFTSIRRSDHDGRALESTGMALFDPATATVTPLPGLTGQVNALYCDQKSKTVYVGGTFVNANSTNAVAWQPGKGWINLPFAGFNGPVTSITKAPNGNVIFGGSFTGLGNTSTPSTPDSQVINLGSAHITGVSSTTVGGFSDPRAIICKRAGEDGPGNTWLLHDNTPGAWQARFRFGFRPTKLRLYNAHQDGRGTKTWRFTALPINGIMNFTYIDPETGQNASCTNQCPLSHNKSVLFQDFHFVNEIGMNEFRIDISEWYGAGGGLNGIELFGDDIFAYAINDFNEPTCAGIKFPSQATATGPWYVSPSRESNTEYLSAQLMAPITESSASVVFEPDIKESGYYAVNLYTPGCLQDNSCTTRGQIRITGKMTADPTKSQPIEVDLYQTNNFDKYDQIYLGYIDASSDSFRPAVTMTPLAGQPLNVMTFVAQRVGFTLINSTGGLNGLYEYEPGKRVNANEFVKSAFNRLGSSFTSGSAVSALAASSDATYIAGNFSSSSARNIVALRASDASIQSLDGGLNGKVDSMFLDGTSLFVGGSFTSTMDNSTKGLNNVAVYDTVKDTWSPLGAGVNGHVRRVVGMTMNITGSTPEVVVSVSGVFNQTLPFSNNPAVEVDGLAVWVPSQNNWLQNLDLPVEYIQGILSASILNFTGGPSLYAGSVSSFSLATKGAAILQGETLGRVAVDIRRSMDSIISKKQDGDSTTDVINGVVAGVFDTRNGRNLTILAGHFTATATNGSTIHNLLILDGSKEDEVIGIGGQIASNSTFEALAIHGDVLFAGGRVTGNVNGVEVNGLVTYNLATRAFNTQPPALTGGNGTVTSIAVRDSTGDVYVGGTFQLAGSLECPGVCFYSTSASQWNQAGQNLEGSVSSLMWATNNILLAGGNLLINGTTPSFLAHYDATQQAWDTYPGADQLPGPVTVITAGTSDGGQVWVSGVSSDGTPYLMKTDGSGTWQRAGQSILMPGTTIRGLQILSLAKSHPDSPLLHRDEALLLTGSILLSNFTGSTASAVLFDGTSFTPYALTTNVGNQPGSISRIFSERSDFFAKGRGRMPLVFVVLISLAISLGLVLLIVVAGLVLDRIRKKREGYVPAPTSMYDRGSGIQRIPPAELLEGLGRGKAAAAPKV</sequence>
<keyword evidence="6" id="KW-1185">Reference proteome</keyword>
<dbReference type="Gene3D" id="2.120.10.80">
    <property type="entry name" value="Kelch-type beta propeller"/>
    <property type="match status" value="1"/>
</dbReference>
<proteinExistence type="predicted"/>
<dbReference type="Pfam" id="PF20843">
    <property type="entry name" value="Rax2_3"/>
    <property type="match status" value="1"/>
</dbReference>
<dbReference type="InterPro" id="IPR015915">
    <property type="entry name" value="Kelch-typ_b-propeller"/>
</dbReference>
<dbReference type="PANTHER" id="PTHR31778">
    <property type="entry name" value="BUD SITE SELECTION PROTEIN RAX2"/>
    <property type="match status" value="1"/>
</dbReference>
<evidence type="ECO:0008006" key="7">
    <source>
        <dbReference type="Google" id="ProtNLM"/>
    </source>
</evidence>
<name>G0RZM5_CHATD</name>
<evidence type="ECO:0000313" key="6">
    <source>
        <dbReference type="Proteomes" id="UP000008066"/>
    </source>
</evidence>
<dbReference type="InterPro" id="IPR024982">
    <property type="entry name" value="Rax2-like_C"/>
</dbReference>
<dbReference type="AlphaFoldDB" id="G0RZM5"/>
<dbReference type="InterPro" id="IPR048265">
    <property type="entry name" value="Rax2-like_third"/>
</dbReference>
<evidence type="ECO:0000256" key="1">
    <source>
        <dbReference type="SAM" id="Phobius"/>
    </source>
</evidence>
<protein>
    <recommendedName>
        <fullName evidence="7">Cellular morphogenesis protein</fullName>
    </recommendedName>
</protein>
<evidence type="ECO:0000259" key="3">
    <source>
        <dbReference type="Pfam" id="PF20842"/>
    </source>
</evidence>
<dbReference type="STRING" id="759272.G0RZM5"/>
<dbReference type="OrthoDB" id="2503993at2759"/>
<dbReference type="GeneID" id="18254387"/>
<accession>G0RZM5</accession>
<dbReference type="InterPro" id="IPR011043">
    <property type="entry name" value="Gal_Oxase/kelch_b-propeller"/>
</dbReference>
<feature type="domain" description="Rax2-like second" evidence="3">
    <location>
        <begin position="239"/>
        <end position="388"/>
    </location>
</feature>
<dbReference type="PANTHER" id="PTHR31778:SF2">
    <property type="entry name" value="BUD SITE SELECTION PROTEIN RAX2"/>
    <property type="match status" value="1"/>
</dbReference>
<evidence type="ECO:0000313" key="5">
    <source>
        <dbReference type="EMBL" id="EGS23653.1"/>
    </source>
</evidence>
<dbReference type="KEGG" id="cthr:CTHT_0003490"/>
<reference evidence="5 6" key="1">
    <citation type="journal article" date="2011" name="Cell">
        <title>Insight into structure and assembly of the nuclear pore complex by utilizing the genome of a eukaryotic thermophile.</title>
        <authorList>
            <person name="Amlacher S."/>
            <person name="Sarges P."/>
            <person name="Flemming D."/>
            <person name="van Noort V."/>
            <person name="Kunze R."/>
            <person name="Devos D.P."/>
            <person name="Arumugam M."/>
            <person name="Bork P."/>
            <person name="Hurt E."/>
        </authorList>
    </citation>
    <scope>NUCLEOTIDE SEQUENCE [LARGE SCALE GENOMIC DNA]</scope>
    <source>
        <strain evidence="6">DSM 1495 / CBS 144.50 / IMI 039719</strain>
    </source>
</reference>
<dbReference type="Pfam" id="PF12768">
    <property type="entry name" value="Rax2"/>
    <property type="match status" value="1"/>
</dbReference>
<dbReference type="OMA" id="NMYTPGC"/>
<dbReference type="HOGENOM" id="CLU_005863_0_0_1"/>
<keyword evidence="1" id="KW-1133">Transmembrane helix</keyword>
<dbReference type="InterPro" id="IPR048266">
    <property type="entry name" value="Rax2-like_second"/>
</dbReference>
<dbReference type="SUPFAM" id="SSF50965">
    <property type="entry name" value="Galactose oxidase, central domain"/>
    <property type="match status" value="2"/>
</dbReference>
<dbReference type="Pfam" id="PF20842">
    <property type="entry name" value="Rax2_2"/>
    <property type="match status" value="1"/>
</dbReference>